<dbReference type="SUPFAM" id="SSF49503">
    <property type="entry name" value="Cupredoxins"/>
    <property type="match status" value="1"/>
</dbReference>
<feature type="chain" id="PRO_5035168444" description="Phytocyanin domain-containing protein" evidence="1">
    <location>
        <begin position="21"/>
        <end position="154"/>
    </location>
</feature>
<evidence type="ECO:0000313" key="4">
    <source>
        <dbReference type="Proteomes" id="UP000737018"/>
    </source>
</evidence>
<organism evidence="3 4">
    <name type="scientific">Castanea mollissima</name>
    <name type="common">Chinese chestnut</name>
    <dbReference type="NCBI Taxonomy" id="60419"/>
    <lineage>
        <taxon>Eukaryota</taxon>
        <taxon>Viridiplantae</taxon>
        <taxon>Streptophyta</taxon>
        <taxon>Embryophyta</taxon>
        <taxon>Tracheophyta</taxon>
        <taxon>Spermatophyta</taxon>
        <taxon>Magnoliopsida</taxon>
        <taxon>eudicotyledons</taxon>
        <taxon>Gunneridae</taxon>
        <taxon>Pentapetalae</taxon>
        <taxon>rosids</taxon>
        <taxon>fabids</taxon>
        <taxon>Fagales</taxon>
        <taxon>Fagaceae</taxon>
        <taxon>Castanea</taxon>
    </lineage>
</organism>
<keyword evidence="4" id="KW-1185">Reference proteome</keyword>
<dbReference type="Gene3D" id="2.60.40.420">
    <property type="entry name" value="Cupredoxins - blue copper proteins"/>
    <property type="match status" value="1"/>
</dbReference>
<dbReference type="GO" id="GO:0009055">
    <property type="term" value="F:electron transfer activity"/>
    <property type="evidence" value="ECO:0007669"/>
    <property type="project" value="InterPro"/>
</dbReference>
<dbReference type="PANTHER" id="PTHR34052:SF1">
    <property type="entry name" value="OS06G0216700 PROTEIN"/>
    <property type="match status" value="1"/>
</dbReference>
<dbReference type="Pfam" id="PF02298">
    <property type="entry name" value="Cu_bind_like"/>
    <property type="match status" value="1"/>
</dbReference>
<dbReference type="Proteomes" id="UP000737018">
    <property type="component" value="Unassembled WGS sequence"/>
</dbReference>
<gene>
    <name evidence="3" type="ORF">CMV_011564</name>
</gene>
<evidence type="ECO:0000256" key="1">
    <source>
        <dbReference type="SAM" id="SignalP"/>
    </source>
</evidence>
<dbReference type="InterPro" id="IPR008972">
    <property type="entry name" value="Cupredoxin"/>
</dbReference>
<comment type="caution">
    <text evidence="3">The sequence shown here is derived from an EMBL/GenBank/DDBJ whole genome shotgun (WGS) entry which is preliminary data.</text>
</comment>
<dbReference type="EMBL" id="JRKL02001417">
    <property type="protein sequence ID" value="KAF3964106.1"/>
    <property type="molecule type" value="Genomic_DNA"/>
</dbReference>
<protein>
    <recommendedName>
        <fullName evidence="2">Phytocyanin domain-containing protein</fullName>
    </recommendedName>
</protein>
<dbReference type="AlphaFoldDB" id="A0A8J4VZW9"/>
<dbReference type="PROSITE" id="PS51485">
    <property type="entry name" value="PHYTOCYANIN"/>
    <property type="match status" value="1"/>
</dbReference>
<name>A0A8J4VZW9_9ROSI</name>
<evidence type="ECO:0000259" key="2">
    <source>
        <dbReference type="PROSITE" id="PS51485"/>
    </source>
</evidence>
<reference evidence="3" key="1">
    <citation type="submission" date="2020-03" db="EMBL/GenBank/DDBJ databases">
        <title>Castanea mollissima Vanexum genome sequencing.</title>
        <authorList>
            <person name="Staton M."/>
        </authorList>
    </citation>
    <scope>NUCLEOTIDE SEQUENCE</scope>
    <source>
        <tissue evidence="3">Leaf</tissue>
    </source>
</reference>
<feature type="domain" description="Phytocyanin" evidence="2">
    <location>
        <begin position="37"/>
        <end position="150"/>
    </location>
</feature>
<proteinExistence type="predicted"/>
<evidence type="ECO:0000313" key="3">
    <source>
        <dbReference type="EMBL" id="KAF3964106.1"/>
    </source>
</evidence>
<dbReference type="OrthoDB" id="1839683at2759"/>
<sequence length="154" mass="17510">MGFTIAQGLLLVLLIASTMAVSTARPIGNSKHTKTPKRIIVGGTNNWKYGFDYPTWAIEHGPFYINDTLVFKYDPPTNKTFPHNVYLLPNLDSFLRCDFTNAQKVANETQGAGEGFEFVLKKPWQPHYFACGVGAHCFNGTMRFFVLPIYHWFR</sequence>
<accession>A0A8J4VZW9</accession>
<dbReference type="PANTHER" id="PTHR34052">
    <property type="entry name" value="GLYCINE-RICH PROTEIN-LIKE"/>
    <property type="match status" value="1"/>
</dbReference>
<keyword evidence="1" id="KW-0732">Signal</keyword>
<feature type="signal peptide" evidence="1">
    <location>
        <begin position="1"/>
        <end position="20"/>
    </location>
</feature>
<dbReference type="InterPro" id="IPR003245">
    <property type="entry name" value="Phytocyanin_dom"/>
</dbReference>